<protein>
    <submittedName>
        <fullName evidence="1">Uncharacterized protein</fullName>
    </submittedName>
</protein>
<keyword evidence="2" id="KW-1185">Reference proteome</keyword>
<comment type="caution">
    <text evidence="1">The sequence shown here is derived from an EMBL/GenBank/DDBJ whole genome shotgun (WGS) entry which is preliminary data.</text>
</comment>
<proteinExistence type="predicted"/>
<dbReference type="EMBL" id="JAYMYQ010000001">
    <property type="protein sequence ID" value="KAK7360874.1"/>
    <property type="molecule type" value="Genomic_DNA"/>
</dbReference>
<gene>
    <name evidence="1" type="ORF">VNO77_02891</name>
</gene>
<accession>A0AAN9R7N0</accession>
<evidence type="ECO:0000313" key="1">
    <source>
        <dbReference type="EMBL" id="KAK7360874.1"/>
    </source>
</evidence>
<name>A0AAN9R7N0_CANGL</name>
<sequence length="120" mass="13060">MLWRLSLRKLKVRLGIPKSANSFSTQNYTPQPVSPMSNGRCSCANSRGGSVDQNVMGTLKNIGHSMLDHIQVVESVFQQDRGQGAPLGNLSKNAFAEKGQVTGMAALKELRKISNLLSEM</sequence>
<organism evidence="1 2">
    <name type="scientific">Canavalia gladiata</name>
    <name type="common">Sword bean</name>
    <name type="synonym">Dolichos gladiatus</name>
    <dbReference type="NCBI Taxonomy" id="3824"/>
    <lineage>
        <taxon>Eukaryota</taxon>
        <taxon>Viridiplantae</taxon>
        <taxon>Streptophyta</taxon>
        <taxon>Embryophyta</taxon>
        <taxon>Tracheophyta</taxon>
        <taxon>Spermatophyta</taxon>
        <taxon>Magnoliopsida</taxon>
        <taxon>eudicotyledons</taxon>
        <taxon>Gunneridae</taxon>
        <taxon>Pentapetalae</taxon>
        <taxon>rosids</taxon>
        <taxon>fabids</taxon>
        <taxon>Fabales</taxon>
        <taxon>Fabaceae</taxon>
        <taxon>Papilionoideae</taxon>
        <taxon>50 kb inversion clade</taxon>
        <taxon>NPAAA clade</taxon>
        <taxon>indigoferoid/millettioid clade</taxon>
        <taxon>Phaseoleae</taxon>
        <taxon>Canavalia</taxon>
    </lineage>
</organism>
<evidence type="ECO:0000313" key="2">
    <source>
        <dbReference type="Proteomes" id="UP001367508"/>
    </source>
</evidence>
<dbReference type="AlphaFoldDB" id="A0AAN9R7N0"/>
<reference evidence="1 2" key="1">
    <citation type="submission" date="2024-01" db="EMBL/GenBank/DDBJ databases">
        <title>The genomes of 5 underutilized Papilionoideae crops provide insights into root nodulation and disease resistanc.</title>
        <authorList>
            <person name="Jiang F."/>
        </authorList>
    </citation>
    <scope>NUCLEOTIDE SEQUENCE [LARGE SCALE GENOMIC DNA]</scope>
    <source>
        <strain evidence="1">LVBAO_FW01</strain>
        <tissue evidence="1">Leaves</tissue>
    </source>
</reference>
<dbReference type="Proteomes" id="UP001367508">
    <property type="component" value="Unassembled WGS sequence"/>
</dbReference>